<reference evidence="2 3" key="1">
    <citation type="submission" date="2019-06" db="EMBL/GenBank/DDBJ databases">
        <title>Flavobacteriaceae Paucihalobacterium erythroidium CWB-1, complete genome.</title>
        <authorList>
            <person name="Wu S."/>
        </authorList>
    </citation>
    <scope>NUCLEOTIDE SEQUENCE [LARGE SCALE GENOMIC DNA]</scope>
    <source>
        <strain evidence="2 3">CWB-1</strain>
    </source>
</reference>
<keyword evidence="3" id="KW-1185">Reference proteome</keyword>
<feature type="domain" description="PKD/Chitinase" evidence="1">
    <location>
        <begin position="109"/>
        <end position="191"/>
    </location>
</feature>
<protein>
    <recommendedName>
        <fullName evidence="1">PKD/Chitinase domain-containing protein</fullName>
    </recommendedName>
</protein>
<evidence type="ECO:0000313" key="3">
    <source>
        <dbReference type="Proteomes" id="UP000317332"/>
    </source>
</evidence>
<name>A0A506PNU7_9FLAO</name>
<proteinExistence type="predicted"/>
<dbReference type="CDD" id="cd00146">
    <property type="entry name" value="PKD"/>
    <property type="match status" value="1"/>
</dbReference>
<dbReference type="SUPFAM" id="SSF49785">
    <property type="entry name" value="Galactose-binding domain-like"/>
    <property type="match status" value="1"/>
</dbReference>
<dbReference type="InterPro" id="IPR035986">
    <property type="entry name" value="PKD_dom_sf"/>
</dbReference>
<evidence type="ECO:0000259" key="1">
    <source>
        <dbReference type="SMART" id="SM00089"/>
    </source>
</evidence>
<dbReference type="Gene3D" id="2.60.120.260">
    <property type="entry name" value="Galactose-binding domain-like"/>
    <property type="match status" value="1"/>
</dbReference>
<dbReference type="InterPro" id="IPR013783">
    <property type="entry name" value="Ig-like_fold"/>
</dbReference>
<feature type="domain" description="PKD/Chitinase" evidence="1">
    <location>
        <begin position="32"/>
        <end position="108"/>
    </location>
</feature>
<accession>A0A506PNU7</accession>
<dbReference type="SMART" id="SM00089">
    <property type="entry name" value="PKD"/>
    <property type="match status" value="2"/>
</dbReference>
<dbReference type="EMBL" id="VHIQ01000001">
    <property type="protein sequence ID" value="TPV35563.1"/>
    <property type="molecule type" value="Genomic_DNA"/>
</dbReference>
<dbReference type="AlphaFoldDB" id="A0A506PNU7"/>
<dbReference type="PROSITE" id="PS51257">
    <property type="entry name" value="PROKAR_LIPOPROTEIN"/>
    <property type="match status" value="1"/>
</dbReference>
<comment type="caution">
    <text evidence="2">The sequence shown here is derived from an EMBL/GenBank/DDBJ whole genome shotgun (WGS) entry which is preliminary data.</text>
</comment>
<dbReference type="Gene3D" id="2.60.40.10">
    <property type="entry name" value="Immunoglobulins"/>
    <property type="match status" value="2"/>
</dbReference>
<dbReference type="Proteomes" id="UP000317332">
    <property type="component" value="Unassembled WGS sequence"/>
</dbReference>
<dbReference type="InterPro" id="IPR008979">
    <property type="entry name" value="Galactose-bd-like_sf"/>
</dbReference>
<evidence type="ECO:0000313" key="2">
    <source>
        <dbReference type="EMBL" id="TPV35563.1"/>
    </source>
</evidence>
<sequence>MKLRFTFSIFIIVLAVSSCNKNDDSSVEIFFDPDVSTNSTNLGESVVFTDYSTGVKSRVWTFPGGNPSTSTEREVSVQFSEVGLINCTIENTFIDGITETKNIFVQVGSGLINYDVSAVQADAGQTITFTDNSSSVQSRVWSFPGGSPATSQEAEVNVTFSQEGPITCTLEVTFLNGIVDTQEIAIQIGNEKYPRSVFSFEDTDYASEIWQNWVSNGTDAMVFSIENIPGAGANETNGYAKIEINAAGIESQLFTKGVQGFPNAVLQSFKTYEFSFWVKSDDFNTITAAEISNESDLQSWYNFAWYSPIPEVGSEWSFKTITFQTGDLTNVYSEGTANNAWTQFKFIQPGTGTIYLDEISLKEID</sequence>
<dbReference type="InterPro" id="IPR022409">
    <property type="entry name" value="PKD/Chitinase_dom"/>
</dbReference>
<dbReference type="RefSeq" id="WP_140988573.1">
    <property type="nucleotide sequence ID" value="NZ_VHIQ01000001.1"/>
</dbReference>
<organism evidence="2 3">
    <name type="scientific">Paucihalobacter ruber</name>
    <dbReference type="NCBI Taxonomy" id="2567861"/>
    <lineage>
        <taxon>Bacteria</taxon>
        <taxon>Pseudomonadati</taxon>
        <taxon>Bacteroidota</taxon>
        <taxon>Flavobacteriia</taxon>
        <taxon>Flavobacteriales</taxon>
        <taxon>Flavobacteriaceae</taxon>
        <taxon>Paucihalobacter</taxon>
    </lineage>
</organism>
<dbReference type="OrthoDB" id="622252at2"/>
<gene>
    <name evidence="2" type="ORF">FJ651_01225</name>
</gene>
<dbReference type="SUPFAM" id="SSF49299">
    <property type="entry name" value="PKD domain"/>
    <property type="match status" value="2"/>
</dbReference>